<accession>K8EBW6</accession>
<sequence length="141" mass="15378">MTKVALIRQCSLHPLSLLDRLAKNFMQEDFILLQDYHNLDILLNRMAALGRRADGSRRPVLSVYAGGDCVFINTLKDSSSLGPQVAPEAEPSRALLEQEVLGGILNLSPQDRSATVTYTQDPAAALKAVEDGQYQLAVLLA</sequence>
<evidence type="ECO:0000313" key="2">
    <source>
        <dbReference type="Proteomes" id="UP000009315"/>
    </source>
</evidence>
<dbReference type="Proteomes" id="UP000009315">
    <property type="component" value="Unassembled WGS sequence"/>
</dbReference>
<dbReference type="STRING" id="1121428.DESHY_60365"/>
<dbReference type="AlphaFoldDB" id="K8EBW6"/>
<gene>
    <name evidence="1" type="ORF">DESHY_60365</name>
</gene>
<protein>
    <submittedName>
        <fullName evidence="1">Uncharacterized protein</fullName>
    </submittedName>
</protein>
<evidence type="ECO:0000313" key="1">
    <source>
        <dbReference type="EMBL" id="CCO09193.1"/>
    </source>
</evidence>
<name>K8EBW6_9FIRM</name>
<keyword evidence="2" id="KW-1185">Reference proteome</keyword>
<proteinExistence type="predicted"/>
<reference evidence="1 2" key="1">
    <citation type="journal article" date="2013" name="Genome Announc.">
        <title>Genome Sequence of the Sulfate-Reducing Bacterium Desulfotomaculum hydrothermale Lam5(T).</title>
        <authorList>
            <person name="Amin O."/>
            <person name="Fardeau M.L."/>
            <person name="Valette O."/>
            <person name="Hirschler-Rea A."/>
            <person name="Barbe V."/>
            <person name="Medigue C."/>
            <person name="Vacherie B."/>
            <person name="Ollivier B."/>
            <person name="Bertin P.N."/>
            <person name="Dolla A."/>
        </authorList>
    </citation>
    <scope>NUCLEOTIDE SEQUENCE [LARGE SCALE GENOMIC DNA]</scope>
    <source>
        <strain evidence="2">Lam5 / DSM 18033</strain>
    </source>
</reference>
<dbReference type="OrthoDB" id="9781616at2"/>
<dbReference type="RefSeq" id="WP_008413071.1">
    <property type="nucleotide sequence ID" value="NZ_CAOS01000013.1"/>
</dbReference>
<comment type="caution">
    <text evidence="1">The sequence shown here is derived from an EMBL/GenBank/DDBJ whole genome shotgun (WGS) entry which is preliminary data.</text>
</comment>
<dbReference type="EMBL" id="CAOS01000013">
    <property type="protein sequence ID" value="CCO09193.1"/>
    <property type="molecule type" value="Genomic_DNA"/>
</dbReference>
<organism evidence="1 2">
    <name type="scientific">Desulforamulus hydrothermalis Lam5 = DSM 18033</name>
    <dbReference type="NCBI Taxonomy" id="1121428"/>
    <lineage>
        <taxon>Bacteria</taxon>
        <taxon>Bacillati</taxon>
        <taxon>Bacillota</taxon>
        <taxon>Clostridia</taxon>
        <taxon>Eubacteriales</taxon>
        <taxon>Peptococcaceae</taxon>
        <taxon>Desulforamulus</taxon>
    </lineage>
</organism>